<comment type="function">
    <text evidence="1">Ubiquitin ligase protein which is a component of the N-end rule pathway. Recognizes and binds to proteins bearing specific N-terminal residues that are destabilizing according to the N-end rule, leading to their ubiquitination and subsequent degradation.</text>
</comment>
<dbReference type="InterPro" id="IPR039164">
    <property type="entry name" value="UBR1-like"/>
</dbReference>
<dbReference type="GO" id="GO:0071596">
    <property type="term" value="P:ubiquitin-dependent protein catabolic process via the N-end rule pathway"/>
    <property type="evidence" value="ECO:0007669"/>
    <property type="project" value="UniProtKB-UniRule"/>
</dbReference>
<keyword evidence="1" id="KW-0862">Zinc</keyword>
<dbReference type="AlphaFoldDB" id="A0A7S3VSI2"/>
<dbReference type="Pfam" id="PF18995">
    <property type="entry name" value="PRT6_C"/>
    <property type="match status" value="1"/>
</dbReference>
<dbReference type="EC" id="2.3.2.27" evidence="1"/>
<evidence type="ECO:0000256" key="1">
    <source>
        <dbReference type="RuleBase" id="RU366018"/>
    </source>
</evidence>
<dbReference type="InterPro" id="IPR044046">
    <property type="entry name" value="E3_ligase_UBR-like_C"/>
</dbReference>
<dbReference type="GO" id="GO:0016567">
    <property type="term" value="P:protein ubiquitination"/>
    <property type="evidence" value="ECO:0007669"/>
    <property type="project" value="UniProtKB-UniRule"/>
</dbReference>
<keyword evidence="1" id="KW-0833">Ubl conjugation pathway</keyword>
<evidence type="ECO:0000313" key="3">
    <source>
        <dbReference type="EMBL" id="CAE0502911.1"/>
    </source>
</evidence>
<gene>
    <name evidence="3" type="ORF">DTER00134_LOCUS17984</name>
</gene>
<keyword evidence="1" id="KW-0479">Metal-binding</keyword>
<name>A0A7S3VSI2_DUNTE</name>
<dbReference type="GO" id="GO:0005737">
    <property type="term" value="C:cytoplasm"/>
    <property type="evidence" value="ECO:0007669"/>
    <property type="project" value="TreeGrafter"/>
</dbReference>
<dbReference type="GO" id="GO:0008270">
    <property type="term" value="F:zinc ion binding"/>
    <property type="evidence" value="ECO:0007669"/>
    <property type="project" value="UniProtKB-UniRule"/>
</dbReference>
<dbReference type="GO" id="GO:0000151">
    <property type="term" value="C:ubiquitin ligase complex"/>
    <property type="evidence" value="ECO:0007669"/>
    <property type="project" value="TreeGrafter"/>
</dbReference>
<keyword evidence="1" id="KW-0863">Zinc-finger</keyword>
<reference evidence="3" key="1">
    <citation type="submission" date="2021-01" db="EMBL/GenBank/DDBJ databases">
        <authorList>
            <person name="Corre E."/>
            <person name="Pelletier E."/>
            <person name="Niang G."/>
            <person name="Scheremetjew M."/>
            <person name="Finn R."/>
            <person name="Kale V."/>
            <person name="Holt S."/>
            <person name="Cochrane G."/>
            <person name="Meng A."/>
            <person name="Brown T."/>
            <person name="Cohen L."/>
        </authorList>
    </citation>
    <scope>NUCLEOTIDE SEQUENCE</scope>
    <source>
        <strain evidence="3">CCMP1320</strain>
    </source>
</reference>
<keyword evidence="1" id="KW-0808">Transferase</keyword>
<proteinExistence type="inferred from homology"/>
<dbReference type="EMBL" id="HBIP01029749">
    <property type="protein sequence ID" value="CAE0502911.1"/>
    <property type="molecule type" value="Transcribed_RNA"/>
</dbReference>
<dbReference type="PANTHER" id="PTHR21497">
    <property type="entry name" value="UBIQUITIN LIGASE E3 ALPHA-RELATED"/>
    <property type="match status" value="1"/>
</dbReference>
<sequence length="407" mass="42165">MAVSPHVSLSCRARALFVPWLLRGGRACSGGAAAAHTPATAHTSAAGVAASAADAQGGAAFVAADAQMGPLEGADAELLEVVAVQVLPFLVRAHVLARALQPHGQPDDGLLQAYASLHHHQQQPPQQQQPRQLESAHCLADQLCASMGVGGLGLALSRGLTAVGAPPARLSTSAPEVPLDRELSTVRLHRWCGHLPWALHACSQPEPSAAPPPPQPPAPLPLVPTAAMLSGQQAMGSTSSSSCSSRRCPLPGPPSLIALPPLFQDLLLFFAGKVCTHCKQQPDHPFLCLATGQLLCSWWTGCVKGRGGGTLHAAEACSGSTLMLSLKSTKARQDFGDCVHAMGSAMQLCISPRPYQPVACFCPAAPPVVVLCILARAMRHVRSCYLCCCCNLVGLAETVGVCVVHSG</sequence>
<protein>
    <recommendedName>
        <fullName evidence="1">E3 ubiquitin-protein ligase</fullName>
        <ecNumber evidence="1">2.3.2.27</ecNumber>
    </recommendedName>
</protein>
<dbReference type="PANTHER" id="PTHR21497:SF24">
    <property type="entry name" value="E3 UBIQUITIN-PROTEIN LIGASE UBR1"/>
    <property type="match status" value="1"/>
</dbReference>
<organism evidence="3">
    <name type="scientific">Dunaliella tertiolecta</name>
    <name type="common">Green alga</name>
    <dbReference type="NCBI Taxonomy" id="3047"/>
    <lineage>
        <taxon>Eukaryota</taxon>
        <taxon>Viridiplantae</taxon>
        <taxon>Chlorophyta</taxon>
        <taxon>core chlorophytes</taxon>
        <taxon>Chlorophyceae</taxon>
        <taxon>CS clade</taxon>
        <taxon>Chlamydomonadales</taxon>
        <taxon>Dunaliellaceae</taxon>
        <taxon>Dunaliella</taxon>
    </lineage>
</organism>
<evidence type="ECO:0000259" key="2">
    <source>
        <dbReference type="Pfam" id="PF18995"/>
    </source>
</evidence>
<comment type="similarity">
    <text evidence="1">Belongs to the E3 ubiquitin-protein ligase UBR1-like family.</text>
</comment>
<comment type="pathway">
    <text evidence="1">Protein modification; protein ubiquitination.</text>
</comment>
<dbReference type="UniPathway" id="UPA00143"/>
<comment type="catalytic activity">
    <reaction evidence="1">
        <text>S-ubiquitinyl-[E2 ubiquitin-conjugating enzyme]-L-cysteine + [acceptor protein]-L-lysine = [E2 ubiquitin-conjugating enzyme]-L-cysteine + N(6)-ubiquitinyl-[acceptor protein]-L-lysine.</text>
        <dbReference type="EC" id="2.3.2.27"/>
    </reaction>
</comment>
<accession>A0A7S3VSI2</accession>
<dbReference type="GO" id="GO:0061630">
    <property type="term" value="F:ubiquitin protein ligase activity"/>
    <property type="evidence" value="ECO:0007669"/>
    <property type="project" value="UniProtKB-UniRule"/>
</dbReference>
<feature type="domain" description="E3 ubiquitin-protein ligase UBR-like C-terminal" evidence="2">
    <location>
        <begin position="76"/>
        <end position="320"/>
    </location>
</feature>